<organism evidence="2 3">
    <name type="scientific">Paenibacillus pabuli</name>
    <dbReference type="NCBI Taxonomy" id="1472"/>
    <lineage>
        <taxon>Bacteria</taxon>
        <taxon>Bacillati</taxon>
        <taxon>Bacillota</taxon>
        <taxon>Bacilli</taxon>
        <taxon>Bacillales</taxon>
        <taxon>Paenibacillaceae</taxon>
        <taxon>Paenibacillus</taxon>
    </lineage>
</organism>
<feature type="region of interest" description="Disordered" evidence="1">
    <location>
        <begin position="1"/>
        <end position="32"/>
    </location>
</feature>
<gene>
    <name evidence="2" type="ORF">DET54_105346</name>
</gene>
<reference evidence="2 3" key="1">
    <citation type="submission" date="2018-06" db="EMBL/GenBank/DDBJ databases">
        <title>Freshwater and sediment microbial communities from various areas in North America, analyzing microbe dynamics in response to fracking.</title>
        <authorList>
            <person name="Lamendella R."/>
        </authorList>
    </citation>
    <scope>NUCLEOTIDE SEQUENCE [LARGE SCALE GENOMIC DNA]</scope>
    <source>
        <strain evidence="2 3">NG-13</strain>
    </source>
</reference>
<accession>A0ABX9BLH5</accession>
<evidence type="ECO:0000313" key="2">
    <source>
        <dbReference type="EMBL" id="RAI97382.1"/>
    </source>
</evidence>
<protein>
    <submittedName>
        <fullName evidence="2">Uncharacterized protein</fullName>
    </submittedName>
</protein>
<evidence type="ECO:0000256" key="1">
    <source>
        <dbReference type="SAM" id="MobiDB-lite"/>
    </source>
</evidence>
<keyword evidence="3" id="KW-1185">Reference proteome</keyword>
<comment type="caution">
    <text evidence="2">The sequence shown here is derived from an EMBL/GenBank/DDBJ whole genome shotgun (WGS) entry which is preliminary data.</text>
</comment>
<proteinExistence type="predicted"/>
<feature type="compositionally biased region" description="Polar residues" evidence="1">
    <location>
        <begin position="19"/>
        <end position="32"/>
    </location>
</feature>
<dbReference type="EMBL" id="QLLI01000005">
    <property type="protein sequence ID" value="RAI97382.1"/>
    <property type="molecule type" value="Genomic_DNA"/>
</dbReference>
<evidence type="ECO:0000313" key="3">
    <source>
        <dbReference type="Proteomes" id="UP000248827"/>
    </source>
</evidence>
<sequence>MNLKQAERKKRRSSFPPRGNQTTFHISDNDGSQSIYVPQIGTSTMLKSFL</sequence>
<name>A0ABX9BLH5_9BACL</name>
<dbReference type="Proteomes" id="UP000248827">
    <property type="component" value="Unassembled WGS sequence"/>
</dbReference>